<protein>
    <submittedName>
        <fullName evidence="1">Uncharacterized protein</fullName>
    </submittedName>
</protein>
<reference evidence="1 2" key="1">
    <citation type="submission" date="2019-03" db="EMBL/GenBank/DDBJ databases">
        <title>Genomic Encyclopedia of Archaeal and Bacterial Type Strains, Phase II (KMG-II): from individual species to whole genera.</title>
        <authorList>
            <person name="Goeker M."/>
        </authorList>
    </citation>
    <scope>NUCLEOTIDE SEQUENCE [LARGE SCALE GENOMIC DNA]</scope>
    <source>
        <strain evidence="1 2">DSM 19035</strain>
    </source>
</reference>
<accession>A0A4R6SZF2</accession>
<dbReference type="AlphaFoldDB" id="A0A4R6SZF2"/>
<evidence type="ECO:0000313" key="2">
    <source>
        <dbReference type="Proteomes" id="UP000295620"/>
    </source>
</evidence>
<sequence>MLLPGLLDFKQNEPDKNIGLVLLFDIILLSLWLV</sequence>
<comment type="caution">
    <text evidence="1">The sequence shown here is derived from an EMBL/GenBank/DDBJ whole genome shotgun (WGS) entry which is preliminary data.</text>
</comment>
<proteinExistence type="predicted"/>
<evidence type="ECO:0000313" key="1">
    <source>
        <dbReference type="EMBL" id="TDQ11425.1"/>
    </source>
</evidence>
<organism evidence="1 2">
    <name type="scientific">Pedobacter metabolipauper</name>
    <dbReference type="NCBI Taxonomy" id="425513"/>
    <lineage>
        <taxon>Bacteria</taxon>
        <taxon>Pseudomonadati</taxon>
        <taxon>Bacteroidota</taxon>
        <taxon>Sphingobacteriia</taxon>
        <taxon>Sphingobacteriales</taxon>
        <taxon>Sphingobacteriaceae</taxon>
        <taxon>Pedobacter</taxon>
    </lineage>
</organism>
<dbReference type="EMBL" id="SNYC01000003">
    <property type="protein sequence ID" value="TDQ11425.1"/>
    <property type="molecule type" value="Genomic_DNA"/>
</dbReference>
<dbReference type="Proteomes" id="UP000295620">
    <property type="component" value="Unassembled WGS sequence"/>
</dbReference>
<gene>
    <name evidence="1" type="ORF">ATK78_0547</name>
</gene>
<name>A0A4R6SZF2_9SPHI</name>
<keyword evidence="2" id="KW-1185">Reference proteome</keyword>